<dbReference type="Proteomes" id="UP000664417">
    <property type="component" value="Unassembled WGS sequence"/>
</dbReference>
<reference evidence="1" key="1">
    <citation type="submission" date="2021-03" db="EMBL/GenBank/DDBJ databases">
        <authorList>
            <person name="Wang G."/>
        </authorList>
    </citation>
    <scope>NUCLEOTIDE SEQUENCE</scope>
    <source>
        <strain evidence="1">KCTC 12899</strain>
    </source>
</reference>
<evidence type="ECO:0000313" key="2">
    <source>
        <dbReference type="Proteomes" id="UP000664417"/>
    </source>
</evidence>
<dbReference type="AlphaFoldDB" id="A0A8J7U4X3"/>
<accession>A0A8J7U4X3</accession>
<dbReference type="RefSeq" id="WP_207861890.1">
    <property type="nucleotide sequence ID" value="NZ_JAFREP010000029.1"/>
</dbReference>
<keyword evidence="2" id="KW-1185">Reference proteome</keyword>
<protein>
    <submittedName>
        <fullName evidence="1">Uncharacterized protein</fullName>
    </submittedName>
</protein>
<name>A0A8J7U4X3_9BACT</name>
<proteinExistence type="predicted"/>
<comment type="caution">
    <text evidence="1">The sequence shown here is derived from an EMBL/GenBank/DDBJ whole genome shotgun (WGS) entry which is preliminary data.</text>
</comment>
<evidence type="ECO:0000313" key="1">
    <source>
        <dbReference type="EMBL" id="MBO1321918.1"/>
    </source>
</evidence>
<dbReference type="EMBL" id="JAFREP010000029">
    <property type="protein sequence ID" value="MBO1321918.1"/>
    <property type="molecule type" value="Genomic_DNA"/>
</dbReference>
<gene>
    <name evidence="1" type="ORF">J3U88_25785</name>
</gene>
<sequence>MTETLLDFRRPITLRFPTTNEPAFDFLRLAAARGDGLDIALRFFSQPDERTADEDLIQAALATFDSEDPPKNLNDLRERVDGLGEVLAERLNTALSFNGATRRSENRLQPALVEALLDPESDPLEACPPPDTTPIPLDLDQVGAPFLLDQVGVIEQPGEGSGNLDSLLAAMSAYALNRLARARAENNEELIQVLAEMERAATKLVCRIGNSESPRAEVAQRLAQGLEQLARDKATRNADERLEAAAFTVIGDILAASPNRTINFPAPWQTRFSDFPEGDEGTFIKDPAPPAKVTYQASFNLKKVFCKIETSPKVGVDEFRISHGTIIDGEQGATGTYMNDFDEADASKRTRKPNLEFFKFDVPEQAGKTKTFRLFLQPFESDAITGEDLLPFLKVFYKLLDILAQIAAQIAAAKIEQALQKVKAQGRAIDPRKLEELKKAAKGVVNKMVIKDAVKRMSEAGAITFLNFFNSPDPFTLVTVDGSVKSNGPNKAPDWQFRVSGGSLPENESKKVKVSGKTGEQLVKNFPIHEINVKGSGQKPGVDPKIGAYTLDLSMVVNPKPV</sequence>
<organism evidence="1 2">
    <name type="scientific">Acanthopleuribacter pedis</name>
    <dbReference type="NCBI Taxonomy" id="442870"/>
    <lineage>
        <taxon>Bacteria</taxon>
        <taxon>Pseudomonadati</taxon>
        <taxon>Acidobacteriota</taxon>
        <taxon>Holophagae</taxon>
        <taxon>Acanthopleuribacterales</taxon>
        <taxon>Acanthopleuribacteraceae</taxon>
        <taxon>Acanthopleuribacter</taxon>
    </lineage>
</organism>